<dbReference type="Proteomes" id="UP000181898">
    <property type="component" value="Chromosome"/>
</dbReference>
<evidence type="ECO:0000313" key="2">
    <source>
        <dbReference type="Proteomes" id="UP000181898"/>
    </source>
</evidence>
<dbReference type="OrthoDB" id="1199048at2"/>
<evidence type="ECO:0000313" key="1">
    <source>
        <dbReference type="EMBL" id="APG64749.1"/>
    </source>
</evidence>
<dbReference type="KEGG" id="ten:LPB136_04960"/>
<reference evidence="1 2" key="1">
    <citation type="submission" date="2016-11" db="EMBL/GenBank/DDBJ databases">
        <title>Tenacibaculum sp. LPB0136, isolated from marine environment.</title>
        <authorList>
            <person name="Kim E."/>
            <person name="Yi H."/>
        </authorList>
    </citation>
    <scope>NUCLEOTIDE SEQUENCE [LARGE SCALE GENOMIC DNA]</scope>
    <source>
        <strain evidence="1 2">LPB0136</strain>
    </source>
</reference>
<dbReference type="RefSeq" id="WP_072555074.1">
    <property type="nucleotide sequence ID" value="NZ_CP018155.1"/>
</dbReference>
<dbReference type="STRING" id="1850252.LPB136_04960"/>
<dbReference type="InterPro" id="IPR046111">
    <property type="entry name" value="DUF6048"/>
</dbReference>
<dbReference type="EMBL" id="CP018155">
    <property type="protein sequence ID" value="APG64749.1"/>
    <property type="molecule type" value="Genomic_DNA"/>
</dbReference>
<dbReference type="AlphaFoldDB" id="A0A1L3JI01"/>
<sequence>MYKYFISILLIIISIDGFSQEKEKTEVKKDSVTYKTGYGIRVGLDISKPIKSILDDSYSGFEITGDYRITKNWYAAAELGYEEENTIEDFTNSTAKGSYIRLGANYNAYENWLDMNNEIFVGFRYGFSIFDNTVNSYTPNTGNTYFIANQIDTPFTDTGLTAHWAELQLGLKAETLKNLFIGLSFSYKVGISIDDPENFKTLFAPGFNRVYANNVGFGFNYTISYLIPFVNK</sequence>
<keyword evidence="2" id="KW-1185">Reference proteome</keyword>
<protein>
    <recommendedName>
        <fullName evidence="3">Outer membrane protein beta-barrel domain-containing protein</fullName>
    </recommendedName>
</protein>
<accession>A0A1L3JI01</accession>
<evidence type="ECO:0008006" key="3">
    <source>
        <dbReference type="Google" id="ProtNLM"/>
    </source>
</evidence>
<dbReference type="Pfam" id="PF19515">
    <property type="entry name" value="DUF6048"/>
    <property type="match status" value="1"/>
</dbReference>
<gene>
    <name evidence="1" type="ORF">LPB136_04960</name>
</gene>
<name>A0A1L3JI01_9FLAO</name>
<proteinExistence type="predicted"/>
<organism evidence="1 2">
    <name type="scientific">Tenacibaculum todarodis</name>
    <dbReference type="NCBI Taxonomy" id="1850252"/>
    <lineage>
        <taxon>Bacteria</taxon>
        <taxon>Pseudomonadati</taxon>
        <taxon>Bacteroidota</taxon>
        <taxon>Flavobacteriia</taxon>
        <taxon>Flavobacteriales</taxon>
        <taxon>Flavobacteriaceae</taxon>
        <taxon>Tenacibaculum</taxon>
    </lineage>
</organism>